<feature type="transmembrane region" description="Helical" evidence="2">
    <location>
        <begin position="208"/>
        <end position="233"/>
    </location>
</feature>
<dbReference type="RefSeq" id="WP_096633329.1">
    <property type="nucleotide sequence ID" value="NZ_LHAE01000009.1"/>
</dbReference>
<feature type="compositionally biased region" description="Basic and acidic residues" evidence="1">
    <location>
        <begin position="265"/>
        <end position="276"/>
    </location>
</feature>
<reference evidence="3 4" key="1">
    <citation type="submission" date="2016-06" db="EMBL/GenBank/DDBJ databases">
        <authorList>
            <person name="Haines A.N."/>
            <person name="Council K.R."/>
        </authorList>
    </citation>
    <scope>NUCLEOTIDE SEQUENCE [LARGE SCALE GENOMIC DNA]</scope>
    <source>
        <strain evidence="3 4">SP158-29</strain>
    </source>
</reference>
<evidence type="ECO:0000256" key="1">
    <source>
        <dbReference type="SAM" id="MobiDB-lite"/>
    </source>
</evidence>
<feature type="transmembrane region" description="Helical" evidence="2">
    <location>
        <begin position="113"/>
        <end position="136"/>
    </location>
</feature>
<sequence>MSISQIKKEAKQALKGLPGKTALFLVPILIQFALIFIQVREGIIQRQGVEPTFAASLFPLILNIISAFFITSAAFTMLQVLRGRRTEVSFQDASITLSSQLVWKLIGLFLLRFLLLLLWIIIFIVGLSMSIIGYTILTTEGASAMAIALLFIGVPIALGGLYLSINRQLAYAMAEYVLYDQTVTESYQGAVSAIDKSKELMKGYKWKFFLLQLSFIGWYILVFCSLGLLYFYVTPYFTTACANFYRHLDDKLVAVPVEEITDKEEKTDPIYKEPKVDVLPPIEPKADSANAQEEN</sequence>
<feature type="region of interest" description="Disordered" evidence="1">
    <location>
        <begin position="265"/>
        <end position="295"/>
    </location>
</feature>
<dbReference type="EMBL" id="NSGR01000004">
    <property type="protein sequence ID" value="PCH13735.1"/>
    <property type="molecule type" value="Genomic_DNA"/>
</dbReference>
<keyword evidence="2" id="KW-1133">Transmembrane helix</keyword>
<dbReference type="InterPro" id="IPR010380">
    <property type="entry name" value="DUF975"/>
</dbReference>
<comment type="caution">
    <text evidence="3">The sequence shown here is derived from an EMBL/GenBank/DDBJ whole genome shotgun (WGS) entry which is preliminary data.</text>
</comment>
<evidence type="ECO:0000313" key="4">
    <source>
        <dbReference type="Proteomes" id="UP000217465"/>
    </source>
</evidence>
<keyword evidence="2" id="KW-0472">Membrane</keyword>
<proteinExistence type="predicted"/>
<keyword evidence="2" id="KW-0812">Transmembrane</keyword>
<name>A0A854WAN1_9STRE</name>
<dbReference type="AlphaFoldDB" id="A0A854WAN1"/>
<protein>
    <recommendedName>
        <fullName evidence="5">Integral membrane protein</fullName>
    </recommendedName>
</protein>
<feature type="transmembrane region" description="Helical" evidence="2">
    <location>
        <begin position="142"/>
        <end position="163"/>
    </location>
</feature>
<accession>A0A854WAN1</accession>
<dbReference type="PANTHER" id="PTHR40076:SF1">
    <property type="entry name" value="MEMBRANE PROTEIN"/>
    <property type="match status" value="1"/>
</dbReference>
<evidence type="ECO:0000313" key="3">
    <source>
        <dbReference type="EMBL" id="PCH13735.1"/>
    </source>
</evidence>
<dbReference type="Pfam" id="PF06161">
    <property type="entry name" value="DUF975"/>
    <property type="match status" value="1"/>
</dbReference>
<feature type="transmembrane region" description="Helical" evidence="2">
    <location>
        <begin position="21"/>
        <end position="40"/>
    </location>
</feature>
<feature type="transmembrane region" description="Helical" evidence="2">
    <location>
        <begin position="60"/>
        <end position="81"/>
    </location>
</feature>
<dbReference type="PANTHER" id="PTHR40076">
    <property type="entry name" value="MEMBRANE PROTEIN-RELATED"/>
    <property type="match status" value="1"/>
</dbReference>
<dbReference type="Proteomes" id="UP000217465">
    <property type="component" value="Unassembled WGS sequence"/>
</dbReference>
<gene>
    <name evidence="3" type="ORF">A9Y57_00369</name>
</gene>
<evidence type="ECO:0000256" key="2">
    <source>
        <dbReference type="SAM" id="Phobius"/>
    </source>
</evidence>
<evidence type="ECO:0008006" key="5">
    <source>
        <dbReference type="Google" id="ProtNLM"/>
    </source>
</evidence>
<organism evidence="3 4">
    <name type="scientific">Streptococcus parauberis</name>
    <dbReference type="NCBI Taxonomy" id="1348"/>
    <lineage>
        <taxon>Bacteria</taxon>
        <taxon>Bacillati</taxon>
        <taxon>Bacillota</taxon>
        <taxon>Bacilli</taxon>
        <taxon>Lactobacillales</taxon>
        <taxon>Streptococcaceae</taxon>
        <taxon>Streptococcus</taxon>
    </lineage>
</organism>